<name>A0A7W1WUY6_9BACL</name>
<dbReference type="RefSeq" id="WP_181754829.1">
    <property type="nucleotide sequence ID" value="NZ_JACEIQ010000034.1"/>
</dbReference>
<gene>
    <name evidence="2" type="ORF">H1191_19360</name>
</gene>
<feature type="domain" description="Endonuclease GajA/Old nuclease/RecF-like AAA" evidence="1">
    <location>
        <begin position="1"/>
        <end position="210"/>
    </location>
</feature>
<dbReference type="Proteomes" id="UP000535491">
    <property type="component" value="Unassembled WGS sequence"/>
</dbReference>
<protein>
    <submittedName>
        <fullName evidence="2">AAA family ATPase</fullName>
    </submittedName>
</protein>
<dbReference type="Gene3D" id="3.40.50.300">
    <property type="entry name" value="P-loop containing nucleotide triphosphate hydrolases"/>
    <property type="match status" value="1"/>
</dbReference>
<evidence type="ECO:0000313" key="2">
    <source>
        <dbReference type="EMBL" id="MBA4496422.1"/>
    </source>
</evidence>
<comment type="caution">
    <text evidence="2">The sequence shown here is derived from an EMBL/GenBank/DDBJ whole genome shotgun (WGS) entry which is preliminary data.</text>
</comment>
<dbReference type="GO" id="GO:0000731">
    <property type="term" value="P:DNA synthesis involved in DNA repair"/>
    <property type="evidence" value="ECO:0007669"/>
    <property type="project" value="TreeGrafter"/>
</dbReference>
<dbReference type="AlphaFoldDB" id="A0A7W1WUY6"/>
<keyword evidence="3" id="KW-1185">Reference proteome</keyword>
<dbReference type="PANTHER" id="PTHR32182:SF22">
    <property type="entry name" value="ATP-DEPENDENT ENDONUCLEASE, OLD FAMILY-RELATED"/>
    <property type="match status" value="1"/>
</dbReference>
<dbReference type="InterPro" id="IPR041685">
    <property type="entry name" value="AAA_GajA/Old/RecF-like"/>
</dbReference>
<sequence length="258" mass="29777">MLLTRVTLRNYRNFIDAEFHLNKKSLIIGANDVGKTNILDAIRLLLDKGLSENDIEPKDEDFCALNNCSSFQIILHFVDIEEDCIHSKFEGYISDSNELYLAYFAYRESLGGVKKYELKAGPSEDELEDITSRFYLKVLNLKYVGASRQVDSFLRSQKNRLLERLKSNRTIEQIEYDAQQMKNVILLLANVQNELDKLSFIQDAKNLLNEELRKLAEHHVLQEVRLGVDIPKSNDLFRKVQLISYINEQAVQLGGGWT</sequence>
<dbReference type="Pfam" id="PF13175">
    <property type="entry name" value="AAA_15"/>
    <property type="match status" value="1"/>
</dbReference>
<organism evidence="2 3">
    <name type="scientific">Paenactinomyces guangxiensis</name>
    <dbReference type="NCBI Taxonomy" id="1490290"/>
    <lineage>
        <taxon>Bacteria</taxon>
        <taxon>Bacillati</taxon>
        <taxon>Bacillota</taxon>
        <taxon>Bacilli</taxon>
        <taxon>Bacillales</taxon>
        <taxon>Thermoactinomycetaceae</taxon>
        <taxon>Paenactinomyces</taxon>
    </lineage>
</organism>
<evidence type="ECO:0000259" key="1">
    <source>
        <dbReference type="Pfam" id="PF13175"/>
    </source>
</evidence>
<dbReference type="SUPFAM" id="SSF52540">
    <property type="entry name" value="P-loop containing nucleoside triphosphate hydrolases"/>
    <property type="match status" value="1"/>
</dbReference>
<dbReference type="GO" id="GO:0006302">
    <property type="term" value="P:double-strand break repair"/>
    <property type="evidence" value="ECO:0007669"/>
    <property type="project" value="TreeGrafter"/>
</dbReference>
<reference evidence="2 3" key="1">
    <citation type="submission" date="2020-07" db="EMBL/GenBank/DDBJ databases">
        <authorList>
            <person name="Feng H."/>
        </authorList>
    </citation>
    <scope>NUCLEOTIDE SEQUENCE [LARGE SCALE GENOMIC DNA]</scope>
    <source>
        <strain evidence="3">s-10</strain>
    </source>
</reference>
<dbReference type="PANTHER" id="PTHR32182">
    <property type="entry name" value="DNA REPLICATION AND REPAIR PROTEIN RECF"/>
    <property type="match status" value="1"/>
</dbReference>
<dbReference type="InterPro" id="IPR027417">
    <property type="entry name" value="P-loop_NTPase"/>
</dbReference>
<dbReference type="EMBL" id="JACEIQ010000034">
    <property type="protein sequence ID" value="MBA4496422.1"/>
    <property type="molecule type" value="Genomic_DNA"/>
</dbReference>
<proteinExistence type="predicted"/>
<accession>A0A7W1WUY6</accession>
<evidence type="ECO:0000313" key="3">
    <source>
        <dbReference type="Proteomes" id="UP000535491"/>
    </source>
</evidence>